<dbReference type="PANTHER" id="PTHR34535">
    <property type="entry name" value="HYDROGENASE MATURATION FACTOR HYPA"/>
    <property type="match status" value="1"/>
</dbReference>
<keyword evidence="1" id="KW-0533">Nickel</keyword>
<gene>
    <name evidence="4" type="ORF">H9661_05585</name>
</gene>
<evidence type="ECO:0000256" key="1">
    <source>
        <dbReference type="ARBA" id="ARBA00022596"/>
    </source>
</evidence>
<dbReference type="Proteomes" id="UP000627781">
    <property type="component" value="Unassembled WGS sequence"/>
</dbReference>
<evidence type="ECO:0000256" key="2">
    <source>
        <dbReference type="ARBA" id="ARBA00022723"/>
    </source>
</evidence>
<dbReference type="EMBL" id="JACSRA010000006">
    <property type="protein sequence ID" value="MBD7910828.1"/>
    <property type="molecule type" value="Genomic_DNA"/>
</dbReference>
<dbReference type="PANTHER" id="PTHR34535:SF3">
    <property type="entry name" value="HYDROGENASE MATURATION FACTOR HYPA"/>
    <property type="match status" value="1"/>
</dbReference>
<evidence type="ECO:0000256" key="3">
    <source>
        <dbReference type="ARBA" id="ARBA00022833"/>
    </source>
</evidence>
<dbReference type="Gene3D" id="3.30.2320.50">
    <property type="match status" value="1"/>
</dbReference>
<name>A0ABR8PRM2_9CLOT</name>
<protein>
    <submittedName>
        <fullName evidence="4">Hydrogenase maturation nickel metallochaperone HypA</fullName>
    </submittedName>
</protein>
<evidence type="ECO:0000313" key="4">
    <source>
        <dbReference type="EMBL" id="MBD7910828.1"/>
    </source>
</evidence>
<dbReference type="Pfam" id="PF01155">
    <property type="entry name" value="HypA"/>
    <property type="match status" value="1"/>
</dbReference>
<accession>A0ABR8PRM2</accession>
<reference evidence="4 5" key="1">
    <citation type="submission" date="2020-08" db="EMBL/GenBank/DDBJ databases">
        <title>A Genomic Blueprint of the Chicken Gut Microbiome.</title>
        <authorList>
            <person name="Gilroy R."/>
            <person name="Ravi A."/>
            <person name="Getino M."/>
            <person name="Pursley I."/>
            <person name="Horton D.L."/>
            <person name="Alikhan N.-F."/>
            <person name="Baker D."/>
            <person name="Gharbi K."/>
            <person name="Hall N."/>
            <person name="Watson M."/>
            <person name="Adriaenssens E.M."/>
            <person name="Foster-Nyarko E."/>
            <person name="Jarju S."/>
            <person name="Secka A."/>
            <person name="Antonio M."/>
            <person name="Oren A."/>
            <person name="Chaudhuri R."/>
            <person name="La Ragione R.M."/>
            <person name="Hildebrand F."/>
            <person name="Pallen M.J."/>
        </authorList>
    </citation>
    <scope>NUCLEOTIDE SEQUENCE [LARGE SCALE GENOMIC DNA]</scope>
    <source>
        <strain evidence="4 5">Sa3CVN1</strain>
    </source>
</reference>
<keyword evidence="2" id="KW-0479">Metal-binding</keyword>
<evidence type="ECO:0000313" key="5">
    <source>
        <dbReference type="Proteomes" id="UP000627781"/>
    </source>
</evidence>
<dbReference type="RefSeq" id="WP_143316695.1">
    <property type="nucleotide sequence ID" value="NZ_JACSRA010000006.1"/>
</dbReference>
<proteinExistence type="predicted"/>
<keyword evidence="3" id="KW-0862">Zinc</keyword>
<organism evidence="4 5">
    <name type="scientific">Clostridium cibarium</name>
    <dbReference type="NCBI Taxonomy" id="2762247"/>
    <lineage>
        <taxon>Bacteria</taxon>
        <taxon>Bacillati</taxon>
        <taxon>Bacillota</taxon>
        <taxon>Clostridia</taxon>
        <taxon>Eubacteriales</taxon>
        <taxon>Clostridiaceae</taxon>
        <taxon>Clostridium</taxon>
    </lineage>
</organism>
<keyword evidence="5" id="KW-1185">Reference proteome</keyword>
<sequence length="94" mass="10453">MHEASIAFEIYKIVDENIKNYNLKNVISISIVVGNYNGINESSLKFAFKAISKGTICDGAKIVIKPVKGFELLIEGIEGEEYEEHSSTEKDITI</sequence>
<dbReference type="InterPro" id="IPR000688">
    <property type="entry name" value="HypA/HybF"/>
</dbReference>
<comment type="caution">
    <text evidence="4">The sequence shown here is derived from an EMBL/GenBank/DDBJ whole genome shotgun (WGS) entry which is preliminary data.</text>
</comment>